<evidence type="ECO:0000313" key="1">
    <source>
        <dbReference type="EMBL" id="JAH18324.1"/>
    </source>
</evidence>
<name>A0A0E9QND0_ANGAN</name>
<organism evidence="1">
    <name type="scientific">Anguilla anguilla</name>
    <name type="common">European freshwater eel</name>
    <name type="synonym">Muraena anguilla</name>
    <dbReference type="NCBI Taxonomy" id="7936"/>
    <lineage>
        <taxon>Eukaryota</taxon>
        <taxon>Metazoa</taxon>
        <taxon>Chordata</taxon>
        <taxon>Craniata</taxon>
        <taxon>Vertebrata</taxon>
        <taxon>Euteleostomi</taxon>
        <taxon>Actinopterygii</taxon>
        <taxon>Neopterygii</taxon>
        <taxon>Teleostei</taxon>
        <taxon>Anguilliformes</taxon>
        <taxon>Anguillidae</taxon>
        <taxon>Anguilla</taxon>
    </lineage>
</organism>
<protein>
    <submittedName>
        <fullName evidence="1">Uncharacterized protein</fullName>
    </submittedName>
</protein>
<reference evidence="1" key="1">
    <citation type="submission" date="2014-11" db="EMBL/GenBank/DDBJ databases">
        <authorList>
            <person name="Amaro Gonzalez C."/>
        </authorList>
    </citation>
    <scope>NUCLEOTIDE SEQUENCE</scope>
</reference>
<dbReference type="AlphaFoldDB" id="A0A0E9QND0"/>
<dbReference type="EMBL" id="GBXM01090253">
    <property type="protein sequence ID" value="JAH18324.1"/>
    <property type="molecule type" value="Transcribed_RNA"/>
</dbReference>
<accession>A0A0E9QND0</accession>
<sequence>MPHRAVSNCVCLCDSMPILKRDIYFKLSLDFTVPTYTVYIKQMSDLDNQLSNTPISTVDTYYK</sequence>
<reference evidence="1" key="2">
    <citation type="journal article" date="2015" name="Fish Shellfish Immunol.">
        <title>Early steps in the European eel (Anguilla anguilla)-Vibrio vulnificus interaction in the gills: Role of the RtxA13 toxin.</title>
        <authorList>
            <person name="Callol A."/>
            <person name="Pajuelo D."/>
            <person name="Ebbesson L."/>
            <person name="Teles M."/>
            <person name="MacKenzie S."/>
            <person name="Amaro C."/>
        </authorList>
    </citation>
    <scope>NUCLEOTIDE SEQUENCE</scope>
</reference>
<proteinExistence type="predicted"/>